<gene>
    <name evidence="1" type="ORF">BIN_B_05113</name>
</gene>
<evidence type="ECO:0000313" key="1">
    <source>
        <dbReference type="EMBL" id="VTP03520.1"/>
    </source>
</evidence>
<reference evidence="1" key="1">
    <citation type="submission" date="2019-05" db="EMBL/GenBank/DDBJ databases">
        <authorList>
            <person name="Naeem R."/>
            <person name="Antony C."/>
            <person name="Guan Q."/>
        </authorList>
    </citation>
    <scope>NUCLEOTIDE SEQUENCE</scope>
    <source>
        <strain evidence="1">2</strain>
    </source>
</reference>
<sequence>MRQVTADETRPQTRVALEHHERAIAQQFNVERPEYIEADRHRVWIIRRRLAGHGQCEQPFLEWAKGHHILDADGIAYLGHDSAASILARTSGNAASSASDNPDMLIA</sequence>
<accession>A0A653F1N1</accession>
<name>A0A653F1N1_9MYCO</name>
<organism evidence="1">
    <name type="scientific">Mycobacterium riyadhense</name>
    <dbReference type="NCBI Taxonomy" id="486698"/>
    <lineage>
        <taxon>Bacteria</taxon>
        <taxon>Bacillati</taxon>
        <taxon>Actinomycetota</taxon>
        <taxon>Actinomycetes</taxon>
        <taxon>Mycobacteriales</taxon>
        <taxon>Mycobacteriaceae</taxon>
        <taxon>Mycobacterium</taxon>
    </lineage>
</organism>
<dbReference type="AlphaFoldDB" id="A0A653F1N1"/>
<dbReference type="EMBL" id="LR589163">
    <property type="protein sequence ID" value="VTP03520.1"/>
    <property type="molecule type" value="Genomic_DNA"/>
</dbReference>
<proteinExistence type="predicted"/>
<protein>
    <submittedName>
        <fullName evidence="1">Uncharacterized protein</fullName>
    </submittedName>
</protein>